<dbReference type="RefSeq" id="WP_212546173.1">
    <property type="nucleotide sequence ID" value="NZ_JAGYHF010000014.1"/>
</dbReference>
<sequence>MQTVISKAFPVDPSDIENTDDWLGCPTPLETCQHQLRMYENEFDELNMQLQQARERIFKLVEMHAAATSECETLRAQLIAAKSEAADASRRATDIETKSNWELMAKTRHISELATQIRILNGDNPFKDPFPHQRDNS</sequence>
<evidence type="ECO:0000313" key="3">
    <source>
        <dbReference type="Proteomes" id="UP000676035"/>
    </source>
</evidence>
<evidence type="ECO:0000256" key="1">
    <source>
        <dbReference type="SAM" id="Coils"/>
    </source>
</evidence>
<name>A0ABS5N4C6_9PSED</name>
<gene>
    <name evidence="2" type="ORF">KFS80_23945</name>
</gene>
<evidence type="ECO:0000313" key="2">
    <source>
        <dbReference type="EMBL" id="MBS4081348.1"/>
    </source>
</evidence>
<keyword evidence="3" id="KW-1185">Reference proteome</keyword>
<accession>A0ABS5N4C6</accession>
<protein>
    <submittedName>
        <fullName evidence="2">Uncharacterized protein</fullName>
    </submittedName>
</protein>
<keyword evidence="1" id="KW-0175">Coiled coil</keyword>
<proteinExistence type="predicted"/>
<organism evidence="2 3">
    <name type="scientific">Pseudomonas rustica</name>
    <dbReference type="NCBI Taxonomy" id="2827099"/>
    <lineage>
        <taxon>Bacteria</taxon>
        <taxon>Pseudomonadati</taxon>
        <taxon>Pseudomonadota</taxon>
        <taxon>Gammaproteobacteria</taxon>
        <taxon>Pseudomonadales</taxon>
        <taxon>Pseudomonadaceae</taxon>
        <taxon>Pseudomonas</taxon>
    </lineage>
</organism>
<dbReference type="Proteomes" id="UP000676035">
    <property type="component" value="Unassembled WGS sequence"/>
</dbReference>
<reference evidence="2 3" key="1">
    <citation type="submission" date="2021-04" db="EMBL/GenBank/DDBJ databases">
        <title>Pseudomonas rustica sp. nov. isolated from raw milk.</title>
        <authorList>
            <person name="Fiedler G."/>
            <person name="Gieschler S."/>
            <person name="Kabisch J."/>
            <person name="Grimmler C."/>
            <person name="Brinks E."/>
            <person name="Wagner N."/>
            <person name="Hetzer B."/>
            <person name="Franz C.M.A.P."/>
            <person name="Boehnlein C."/>
        </authorList>
    </citation>
    <scope>NUCLEOTIDE SEQUENCE [LARGE SCALE GENOMIC DNA]</scope>
    <source>
        <strain evidence="2 3">MBT-4</strain>
    </source>
</reference>
<comment type="caution">
    <text evidence="2">The sequence shown here is derived from an EMBL/GenBank/DDBJ whole genome shotgun (WGS) entry which is preliminary data.</text>
</comment>
<feature type="coiled-coil region" evidence="1">
    <location>
        <begin position="29"/>
        <end position="91"/>
    </location>
</feature>
<dbReference type="EMBL" id="JAGYHF010000014">
    <property type="protein sequence ID" value="MBS4081348.1"/>
    <property type="molecule type" value="Genomic_DNA"/>
</dbReference>